<dbReference type="InterPro" id="IPR020831">
    <property type="entry name" value="GlycerAld/Erythrose_P_DH"/>
</dbReference>
<evidence type="ECO:0000259" key="7">
    <source>
        <dbReference type="SMART" id="SM00846"/>
    </source>
</evidence>
<dbReference type="PROSITE" id="PS00071">
    <property type="entry name" value="GAPDH"/>
    <property type="match status" value="1"/>
</dbReference>
<feature type="binding site" evidence="4">
    <location>
        <position position="314"/>
    </location>
    <ligand>
        <name>NAD(+)</name>
        <dbReference type="ChEBI" id="CHEBI:57540"/>
    </ligand>
</feature>
<comment type="similarity">
    <text evidence="1 6">Belongs to the glyceraldehyde-3-phosphate dehydrogenase family.</text>
</comment>
<dbReference type="AlphaFoldDB" id="A0A6J4CYR8"/>
<feature type="binding site" evidence="4">
    <location>
        <begin position="10"/>
        <end position="11"/>
    </location>
    <ligand>
        <name>NAD(+)</name>
        <dbReference type="ChEBI" id="CHEBI:57540"/>
    </ligand>
</feature>
<dbReference type="PRINTS" id="PR00078">
    <property type="entry name" value="G3PDHDRGNASE"/>
</dbReference>
<evidence type="ECO:0000256" key="5">
    <source>
        <dbReference type="PIRSR" id="PIRSR000149-4"/>
    </source>
</evidence>
<keyword evidence="11" id="KW-1185">Reference proteome</keyword>
<dbReference type="InterPro" id="IPR020828">
    <property type="entry name" value="GlycerAld_3-P_DH_NAD(P)-bd"/>
</dbReference>
<reference evidence="9 10" key="1">
    <citation type="submission" date="2019-06" db="EMBL/GenBank/DDBJ databases">
        <title>Complete genome sequence of Helicobacter suis SNTW101c.</title>
        <authorList>
            <person name="Rimbara E."/>
            <person name="Suzuki M."/>
            <person name="Matsui H."/>
            <person name="Nakamura M."/>
            <person name="Mori S."/>
            <person name="Shibayama K."/>
        </authorList>
    </citation>
    <scope>NUCLEOTIDE SEQUENCE [LARGE SCALE GENOMIC DNA]</scope>
    <source>
        <strain evidence="9 10">SNTW101c</strain>
    </source>
</reference>
<dbReference type="EMBL" id="AP023036">
    <property type="protein sequence ID" value="BCD46310.1"/>
    <property type="molecule type" value="Genomic_DNA"/>
</dbReference>
<dbReference type="InterPro" id="IPR036291">
    <property type="entry name" value="NAD(P)-bd_dom_sf"/>
</dbReference>
<dbReference type="GeneID" id="56929105"/>
<evidence type="ECO:0000256" key="4">
    <source>
        <dbReference type="PIRSR" id="PIRSR000149-3"/>
    </source>
</evidence>
<accession>A0A6J4CYR8</accession>
<dbReference type="SUPFAM" id="SSF55347">
    <property type="entry name" value="Glyceraldehyde-3-phosphate dehydrogenase-like, C-terminal domain"/>
    <property type="match status" value="1"/>
</dbReference>
<dbReference type="SMART" id="SM00846">
    <property type="entry name" value="Gp_dh_N"/>
    <property type="match status" value="1"/>
</dbReference>
<dbReference type="RefSeq" id="WP_006564433.1">
    <property type="nucleotide sequence ID" value="NZ_AP019774.1"/>
</dbReference>
<evidence type="ECO:0000256" key="3">
    <source>
        <dbReference type="PIRSR" id="PIRSR000149-1"/>
    </source>
</evidence>
<keyword evidence="4" id="KW-0520">NAD</keyword>
<feature type="domain" description="Glyceraldehyde 3-phosphate dehydrogenase NAD(P) binding" evidence="7">
    <location>
        <begin position="1"/>
        <end position="152"/>
    </location>
</feature>
<dbReference type="PANTHER" id="PTHR43148">
    <property type="entry name" value="GLYCERALDEHYDE-3-PHOSPHATE DEHYDROGENASE 2"/>
    <property type="match status" value="1"/>
</dbReference>
<proteinExistence type="inferred from homology"/>
<organism evidence="9 10">
    <name type="scientific">Helicobacter suis</name>
    <dbReference type="NCBI Taxonomy" id="104628"/>
    <lineage>
        <taxon>Bacteria</taxon>
        <taxon>Pseudomonadati</taxon>
        <taxon>Campylobacterota</taxon>
        <taxon>Epsilonproteobacteria</taxon>
        <taxon>Campylobacterales</taxon>
        <taxon>Helicobacteraceae</taxon>
        <taxon>Helicobacter</taxon>
    </lineage>
</organism>
<evidence type="ECO:0000313" key="10">
    <source>
        <dbReference type="Proteomes" id="UP000317935"/>
    </source>
</evidence>
<dbReference type="EMBL" id="AP019774">
    <property type="protein sequence ID" value="BCD70646.1"/>
    <property type="molecule type" value="Genomic_DNA"/>
</dbReference>
<dbReference type="FunFam" id="3.30.360.10:FF:000002">
    <property type="entry name" value="Glyceraldehyde-3-phosphate dehydrogenase"/>
    <property type="match status" value="1"/>
</dbReference>
<reference evidence="8 11" key="2">
    <citation type="submission" date="2020-04" db="EMBL/GenBank/DDBJ databases">
        <title>Genomic analysis of gastric non-Helicobacter pylori Helicobacters isolated in Japan.</title>
        <authorList>
            <person name="Suzuki M."/>
            <person name="Rimbara E."/>
        </authorList>
    </citation>
    <scope>NUCLEOTIDE SEQUENCE [LARGE SCALE GENOMIC DNA]</scope>
    <source>
        <strain evidence="8 11">NHP19-0020</strain>
    </source>
</reference>
<dbReference type="PIRSF" id="PIRSF000149">
    <property type="entry name" value="GAP_DH"/>
    <property type="match status" value="1"/>
</dbReference>
<sequence length="335" mass="36750">MRVAINGFGRIGRCVARILLSRYAGTLALINDPADREVLTYLFEHDSVHGVYRPEVSLEGEKLCVGDSCVLFKQCQNPQDLDLLGIDILLETSGKFNTYEDLEVFRQKGAKKVILGAPFAPSASDLAKKATFVLGVNHFAYKKQDIISNASCTTNALAPLCMLLDTHFGIESALLTTIHSYTKGQALVDGVLGTDKRRSRAAANIIPTTTRSAMALYYVLPNLEGKIHGRSVRVPTIDVSMVDLSVYLQKETDTQTLLTLFKEASQSNLKGILEVDSAYKVSSDLVGNEASCVVIEDMIFSLGRHVKIMAWYDNEWAYAKRLVDLALYTGNAGGE</sequence>
<evidence type="ECO:0000313" key="9">
    <source>
        <dbReference type="EMBL" id="BCD70646.1"/>
    </source>
</evidence>
<dbReference type="GO" id="GO:0051287">
    <property type="term" value="F:NAD binding"/>
    <property type="evidence" value="ECO:0007669"/>
    <property type="project" value="InterPro"/>
</dbReference>
<dbReference type="Proteomes" id="UP000317935">
    <property type="component" value="Chromosome"/>
</dbReference>
<feature type="site" description="Activates thiol group during catalysis" evidence="5">
    <location>
        <position position="179"/>
    </location>
</feature>
<evidence type="ECO:0000256" key="6">
    <source>
        <dbReference type="RuleBase" id="RU000397"/>
    </source>
</evidence>
<dbReference type="Gene3D" id="3.30.360.10">
    <property type="entry name" value="Dihydrodipicolinate Reductase, domain 2"/>
    <property type="match status" value="1"/>
</dbReference>
<evidence type="ECO:0000256" key="2">
    <source>
        <dbReference type="ARBA" id="ARBA00023002"/>
    </source>
</evidence>
<gene>
    <name evidence="9" type="primary">gapAS</name>
    <name evidence="8" type="ORF">NHP190020_13490</name>
    <name evidence="9" type="ORF">SNTW_12910</name>
</gene>
<dbReference type="Gene3D" id="3.40.50.720">
    <property type="entry name" value="NAD(P)-binding Rossmann-like Domain"/>
    <property type="match status" value="1"/>
</dbReference>
<dbReference type="InterPro" id="IPR020829">
    <property type="entry name" value="GlycerAld_3-P_DH_cat"/>
</dbReference>
<evidence type="ECO:0000313" key="11">
    <source>
        <dbReference type="Proteomes" id="UP000509742"/>
    </source>
</evidence>
<dbReference type="InterPro" id="IPR020830">
    <property type="entry name" value="GlycerAld_3-P_DH_AS"/>
</dbReference>
<dbReference type="SUPFAM" id="SSF51735">
    <property type="entry name" value="NAD(P)-binding Rossmann-fold domains"/>
    <property type="match status" value="1"/>
</dbReference>
<name>A0A6J4CYR8_9HELI</name>
<protein>
    <submittedName>
        <fullName evidence="9">Glyceraldehyde-3-phosphate dehydrogenase</fullName>
    </submittedName>
</protein>
<feature type="active site" description="Nucleophile" evidence="3">
    <location>
        <position position="152"/>
    </location>
</feature>
<dbReference type="Proteomes" id="UP000509742">
    <property type="component" value="Chromosome"/>
</dbReference>
<keyword evidence="2" id="KW-0560">Oxidoreductase</keyword>
<evidence type="ECO:0000313" key="8">
    <source>
        <dbReference type="EMBL" id="BCD46310.1"/>
    </source>
</evidence>
<dbReference type="OrthoDB" id="9803304at2"/>
<evidence type="ECO:0000256" key="1">
    <source>
        <dbReference type="ARBA" id="ARBA00007406"/>
    </source>
</evidence>
<feature type="binding site" evidence="4">
    <location>
        <position position="32"/>
    </location>
    <ligand>
        <name>NAD(+)</name>
        <dbReference type="ChEBI" id="CHEBI:57540"/>
    </ligand>
</feature>
<dbReference type="Pfam" id="PF00044">
    <property type="entry name" value="Gp_dh_N"/>
    <property type="match status" value="1"/>
</dbReference>
<dbReference type="Pfam" id="PF02800">
    <property type="entry name" value="Gp_dh_C"/>
    <property type="match status" value="1"/>
</dbReference>
<keyword evidence="4" id="KW-0547">Nucleotide-binding</keyword>
<dbReference type="GO" id="GO:0016620">
    <property type="term" value="F:oxidoreductase activity, acting on the aldehyde or oxo group of donors, NAD or NADP as acceptor"/>
    <property type="evidence" value="ECO:0007669"/>
    <property type="project" value="InterPro"/>
</dbReference>